<evidence type="ECO:0000313" key="3">
    <source>
        <dbReference type="EMBL" id="ASO17775.1"/>
    </source>
</evidence>
<dbReference type="RefSeq" id="WP_245857125.1">
    <property type="nucleotide sequence ID" value="NZ_CP022521.1"/>
</dbReference>
<dbReference type="SUPFAM" id="SSF50475">
    <property type="entry name" value="FMN-binding split barrel"/>
    <property type="match status" value="1"/>
</dbReference>
<organism evidence="3 4">
    <name type="scientific">Actinoalloteichus hoggarensis</name>
    <dbReference type="NCBI Taxonomy" id="1470176"/>
    <lineage>
        <taxon>Bacteria</taxon>
        <taxon>Bacillati</taxon>
        <taxon>Actinomycetota</taxon>
        <taxon>Actinomycetes</taxon>
        <taxon>Pseudonocardiales</taxon>
        <taxon>Pseudonocardiaceae</taxon>
        <taxon>Actinoalloteichus</taxon>
    </lineage>
</organism>
<feature type="domain" description="DUF2470" evidence="2">
    <location>
        <begin position="171"/>
        <end position="243"/>
    </location>
</feature>
<evidence type="ECO:0000259" key="2">
    <source>
        <dbReference type="Pfam" id="PF10615"/>
    </source>
</evidence>
<dbReference type="Pfam" id="PF10615">
    <property type="entry name" value="DUF2470"/>
    <property type="match status" value="1"/>
</dbReference>
<gene>
    <name evidence="3" type="ORF">AHOG_00510</name>
</gene>
<protein>
    <recommendedName>
        <fullName evidence="2">DUF2470 domain-containing protein</fullName>
    </recommendedName>
</protein>
<dbReference type="AlphaFoldDB" id="A0A221VW79"/>
<proteinExistence type="predicted"/>
<reference evidence="3 4" key="1">
    <citation type="submission" date="2017-07" db="EMBL/GenBank/DDBJ databases">
        <title>Complete genome sequence of Actinoalloteichus hoggarensis DSM 45943, type strain of Actinoalloteichus hoggarensis.</title>
        <authorList>
            <person name="Ruckert C."/>
            <person name="Nouioui I."/>
            <person name="Willmese J."/>
            <person name="van Wezel G."/>
            <person name="Klenk H.-P."/>
            <person name="Kalinowski J."/>
            <person name="Zotchev S.B."/>
        </authorList>
    </citation>
    <scope>NUCLEOTIDE SEQUENCE [LARGE SCALE GENOMIC DNA]</scope>
    <source>
        <strain evidence="3 4">DSM 45943</strain>
    </source>
</reference>
<dbReference type="EMBL" id="CP022521">
    <property type="protein sequence ID" value="ASO17775.1"/>
    <property type="molecule type" value="Genomic_DNA"/>
</dbReference>
<sequence length="256" mass="27634">MDVNASRRPPSPTAAERARSTATRGRAVILPAIESAARVNPVLHHVHPDGTVSAILSRRHPLVGLALHGAGGELAAMVEVADTAPVALREPVRGLLWISGLLSVLPERAARAAAVSIAETRPDPRLLDVGHDMVVLRLRVASLVLADADSSGPLDVAEFASAAPDPFCRFEAGWLRHLEGAHRNVVDMLARHLPEKIRGGRVRPLGLDRLGLRLRIEDDDGDHDVRLAFARPVRDVAELSVELRRLVGCPFLVRQT</sequence>
<accession>A0A221VW79</accession>
<dbReference type="InterPro" id="IPR019595">
    <property type="entry name" value="DUF2470"/>
</dbReference>
<dbReference type="KEGG" id="ahg:AHOG_00510"/>
<dbReference type="Gene3D" id="3.20.180.10">
    <property type="entry name" value="PNP-oxidase-like"/>
    <property type="match status" value="1"/>
</dbReference>
<evidence type="ECO:0000256" key="1">
    <source>
        <dbReference type="SAM" id="MobiDB-lite"/>
    </source>
</evidence>
<keyword evidence="4" id="KW-1185">Reference proteome</keyword>
<dbReference type="InterPro" id="IPR037119">
    <property type="entry name" value="Haem_oxidase_HugZ-like_sf"/>
</dbReference>
<name>A0A221VW79_9PSEU</name>
<evidence type="ECO:0000313" key="4">
    <source>
        <dbReference type="Proteomes" id="UP000204221"/>
    </source>
</evidence>
<dbReference type="Proteomes" id="UP000204221">
    <property type="component" value="Chromosome"/>
</dbReference>
<feature type="region of interest" description="Disordered" evidence="1">
    <location>
        <begin position="1"/>
        <end position="23"/>
    </location>
</feature>